<organism evidence="11 12">
    <name type="scientific">Oedothorax gibbosus</name>
    <dbReference type="NCBI Taxonomy" id="931172"/>
    <lineage>
        <taxon>Eukaryota</taxon>
        <taxon>Metazoa</taxon>
        <taxon>Ecdysozoa</taxon>
        <taxon>Arthropoda</taxon>
        <taxon>Chelicerata</taxon>
        <taxon>Arachnida</taxon>
        <taxon>Araneae</taxon>
        <taxon>Araneomorphae</taxon>
        <taxon>Entelegynae</taxon>
        <taxon>Araneoidea</taxon>
        <taxon>Linyphiidae</taxon>
        <taxon>Erigoninae</taxon>
        <taxon>Oedothorax</taxon>
    </lineage>
</organism>
<protein>
    <recommendedName>
        <fullName evidence="3">L-aminoadipate-semialdehyde dehydrogenase-phosphopantetheinyl transferase</fullName>
        <ecNumber evidence="2">2.7.8.7</ecNumber>
    </recommendedName>
    <alternativeName>
        <fullName evidence="5">4'-phosphopantetheinyl transferase</fullName>
    </alternativeName>
    <alternativeName>
        <fullName evidence="6">Alpha-aminoadipic semialdehyde dehydrogenase-phosphopantetheinyl transferase</fullName>
    </alternativeName>
</protein>
<name>A0AAV6VIW3_9ARAC</name>
<evidence type="ECO:0000256" key="5">
    <source>
        <dbReference type="ARBA" id="ARBA00030484"/>
    </source>
</evidence>
<dbReference type="AlphaFoldDB" id="A0AAV6VIW3"/>
<evidence type="ECO:0000256" key="1">
    <source>
        <dbReference type="ARBA" id="ARBA00006195"/>
    </source>
</evidence>
<reference evidence="11 12" key="1">
    <citation type="journal article" date="2022" name="Nat. Ecol. Evol.">
        <title>A masculinizing supergene underlies an exaggerated male reproductive morph in a spider.</title>
        <authorList>
            <person name="Hendrickx F."/>
            <person name="De Corte Z."/>
            <person name="Sonet G."/>
            <person name="Van Belleghem S.M."/>
            <person name="Kostlbacher S."/>
            <person name="Vangestel C."/>
        </authorList>
    </citation>
    <scope>NUCLEOTIDE SEQUENCE [LARGE SCALE GENOMIC DNA]</scope>
    <source>
        <strain evidence="11">W744_W776</strain>
    </source>
</reference>
<dbReference type="Gene3D" id="3.90.470.20">
    <property type="entry name" value="4'-phosphopantetheinyl transferase domain"/>
    <property type="match status" value="2"/>
</dbReference>
<feature type="domain" description="4'-phosphopantetheinyl transferase N-terminal" evidence="10">
    <location>
        <begin position="15"/>
        <end position="107"/>
    </location>
</feature>
<dbReference type="Pfam" id="PF22624">
    <property type="entry name" value="AASDHPPT_N"/>
    <property type="match status" value="1"/>
</dbReference>
<dbReference type="EMBL" id="JAFNEN010000074">
    <property type="protein sequence ID" value="KAG8196063.1"/>
    <property type="molecule type" value="Genomic_DNA"/>
</dbReference>
<evidence type="ECO:0000259" key="9">
    <source>
        <dbReference type="Pfam" id="PF01648"/>
    </source>
</evidence>
<dbReference type="Proteomes" id="UP000827092">
    <property type="component" value="Unassembled WGS sequence"/>
</dbReference>
<evidence type="ECO:0000256" key="6">
    <source>
        <dbReference type="ARBA" id="ARBA00033443"/>
    </source>
</evidence>
<dbReference type="InterPro" id="IPR008278">
    <property type="entry name" value="4-PPantetheinyl_Trfase_dom"/>
</dbReference>
<dbReference type="PANTHER" id="PTHR12215:SF10">
    <property type="entry name" value="L-AMINOADIPATE-SEMIALDEHYDE DEHYDROGENASE-PHOSPHOPANTETHEINYL TRANSFERASE"/>
    <property type="match status" value="1"/>
</dbReference>
<keyword evidence="12" id="KW-1185">Reference proteome</keyword>
<comment type="caution">
    <text evidence="11">The sequence shown here is derived from an EMBL/GenBank/DDBJ whole genome shotgun (WGS) entry which is preliminary data.</text>
</comment>
<dbReference type="GO" id="GO:0005829">
    <property type="term" value="C:cytosol"/>
    <property type="evidence" value="ECO:0007669"/>
    <property type="project" value="TreeGrafter"/>
</dbReference>
<keyword evidence="4" id="KW-0808">Transferase</keyword>
<dbReference type="GO" id="GO:0008897">
    <property type="term" value="F:holo-[acyl-carrier-protein] synthase activity"/>
    <property type="evidence" value="ECO:0007669"/>
    <property type="project" value="UniProtKB-EC"/>
</dbReference>
<evidence type="ECO:0000256" key="4">
    <source>
        <dbReference type="ARBA" id="ARBA00022679"/>
    </source>
</evidence>
<evidence type="ECO:0000256" key="2">
    <source>
        <dbReference type="ARBA" id="ARBA00013172"/>
    </source>
</evidence>
<proteinExistence type="inferred from homology"/>
<sequence>MSSFSHIKWAFNVNNWKPTFEQWKLAVQCVQKEETERCYRFVFVEDCKSSMVGRLLMRKAVAEGTGQPYDKILFSRTSSGKPFLEGNSKFSFNVSHHGDFCVLAADQNLNVGVDVMKVEYKGPTLKYFSLMKKQFSSYEWDFMMQPGLEKEKLRRFFRLWCLKESYVKAIGTGITIDLATISFACPTLNLKQDLVTTDTKLYKEGHLQPEWKFEETFLDEDHCAAVAYAQQTSLDVALDNSSYFKHLTFEDLVQGCKPFETENEDFWEAFQSKCVKTRKS</sequence>
<feature type="domain" description="4'-phosphopantetheinyl transferase" evidence="9">
    <location>
        <begin position="111"/>
        <end position="185"/>
    </location>
</feature>
<evidence type="ECO:0000313" key="12">
    <source>
        <dbReference type="Proteomes" id="UP000827092"/>
    </source>
</evidence>
<dbReference type="InterPro" id="IPR037143">
    <property type="entry name" value="4-PPantetheinyl_Trfase_dom_sf"/>
</dbReference>
<evidence type="ECO:0000256" key="7">
    <source>
        <dbReference type="ARBA" id="ARBA00048641"/>
    </source>
</evidence>
<gene>
    <name evidence="11" type="ORF">JTE90_007803</name>
</gene>
<evidence type="ECO:0000256" key="8">
    <source>
        <dbReference type="ARBA" id="ARBA00048794"/>
    </source>
</evidence>
<evidence type="ECO:0000256" key="3">
    <source>
        <dbReference type="ARBA" id="ARBA00016301"/>
    </source>
</evidence>
<evidence type="ECO:0000259" key="10">
    <source>
        <dbReference type="Pfam" id="PF22624"/>
    </source>
</evidence>
<accession>A0AAV6VIW3</accession>
<comment type="similarity">
    <text evidence="1">Belongs to the P-Pant transferase superfamily. AcpS family.</text>
</comment>
<evidence type="ECO:0000313" key="11">
    <source>
        <dbReference type="EMBL" id="KAG8196063.1"/>
    </source>
</evidence>
<comment type="catalytic activity">
    <reaction evidence="7">
        <text>apo-[ACP] + CoA = holo-[ACP] + adenosine 3',5'-bisphosphate + H(+)</text>
        <dbReference type="Rhea" id="RHEA:12068"/>
        <dbReference type="Rhea" id="RHEA-COMP:9685"/>
        <dbReference type="Rhea" id="RHEA-COMP:9690"/>
        <dbReference type="ChEBI" id="CHEBI:15378"/>
        <dbReference type="ChEBI" id="CHEBI:29999"/>
        <dbReference type="ChEBI" id="CHEBI:57287"/>
        <dbReference type="ChEBI" id="CHEBI:58343"/>
        <dbReference type="ChEBI" id="CHEBI:64479"/>
        <dbReference type="EC" id="2.7.8.7"/>
    </reaction>
    <physiologicalReaction direction="left-to-right" evidence="7">
        <dbReference type="Rhea" id="RHEA:12069"/>
    </physiologicalReaction>
</comment>
<dbReference type="GO" id="GO:0019878">
    <property type="term" value="P:lysine biosynthetic process via aminoadipic acid"/>
    <property type="evidence" value="ECO:0007669"/>
    <property type="project" value="TreeGrafter"/>
</dbReference>
<dbReference type="GO" id="GO:0000287">
    <property type="term" value="F:magnesium ion binding"/>
    <property type="evidence" value="ECO:0007669"/>
    <property type="project" value="InterPro"/>
</dbReference>
<comment type="catalytic activity">
    <reaction evidence="8">
        <text>apo-[ACP] + acetyl-CoA = acetyl-[ACP] + adenosine 3',5'-bisphosphate + H(+)</text>
        <dbReference type="Rhea" id="RHEA:46564"/>
        <dbReference type="Rhea" id="RHEA-COMP:9621"/>
        <dbReference type="Rhea" id="RHEA-COMP:9690"/>
        <dbReference type="ChEBI" id="CHEBI:15378"/>
        <dbReference type="ChEBI" id="CHEBI:29999"/>
        <dbReference type="ChEBI" id="CHEBI:57288"/>
        <dbReference type="ChEBI" id="CHEBI:58343"/>
        <dbReference type="ChEBI" id="CHEBI:78446"/>
    </reaction>
    <physiologicalReaction direction="left-to-right" evidence="8">
        <dbReference type="Rhea" id="RHEA:46565"/>
    </physiologicalReaction>
</comment>
<dbReference type="SUPFAM" id="SSF56214">
    <property type="entry name" value="4'-phosphopantetheinyl transferase"/>
    <property type="match status" value="2"/>
</dbReference>
<dbReference type="InterPro" id="IPR055066">
    <property type="entry name" value="AASDHPPT_N"/>
</dbReference>
<dbReference type="FunFam" id="3.90.470.20:FF:000003">
    <property type="entry name" value="L-aminoadipate-semialdehyde dehydrogenase-phosphopantetheinyl transferase"/>
    <property type="match status" value="1"/>
</dbReference>
<dbReference type="EC" id="2.7.8.7" evidence="2"/>
<dbReference type="InterPro" id="IPR050559">
    <property type="entry name" value="P-Pant_transferase_sf"/>
</dbReference>
<dbReference type="PANTHER" id="PTHR12215">
    <property type="entry name" value="PHOSPHOPANTETHEINE TRANSFERASE"/>
    <property type="match status" value="1"/>
</dbReference>
<dbReference type="Pfam" id="PF01648">
    <property type="entry name" value="ACPS"/>
    <property type="match status" value="1"/>
</dbReference>